<sequence length="82" mass="8932">MQQMSPEERQQMIEGMVSGLADRLATEGGSPPEWARLITALGVLGRVEQARAIHAEAMQQFAGDTTALDMLDTAFTRVEANQ</sequence>
<protein>
    <recommendedName>
        <fullName evidence="3">Tetratricopeptide repeat protein</fullName>
    </recommendedName>
</protein>
<dbReference type="Proteomes" id="UP000068382">
    <property type="component" value="Unassembled WGS sequence"/>
</dbReference>
<reference evidence="1 2" key="1">
    <citation type="submission" date="2015-12" db="EMBL/GenBank/DDBJ databases">
        <title>Genome sequence of the marine Rhodobacteraceae strain O3.65, Candidatus Tritonibacter horizontis.</title>
        <authorList>
            <person name="Poehlein A."/>
            <person name="Giebel H.A."/>
            <person name="Voget S."/>
            <person name="Brinkhoff T."/>
        </authorList>
    </citation>
    <scope>NUCLEOTIDE SEQUENCE [LARGE SCALE GENOMIC DNA]</scope>
    <source>
        <strain evidence="1 2">O3.65</strain>
    </source>
</reference>
<evidence type="ECO:0000313" key="2">
    <source>
        <dbReference type="Proteomes" id="UP000068382"/>
    </source>
</evidence>
<accession>A0A132BYM2</accession>
<gene>
    <name evidence="1" type="ORF">TRIHO_16160</name>
</gene>
<proteinExistence type="predicted"/>
<dbReference type="AlphaFoldDB" id="A0A132BYM2"/>
<dbReference type="EMBL" id="LPUY01000051">
    <property type="protein sequence ID" value="KUP93488.1"/>
    <property type="molecule type" value="Genomic_DNA"/>
</dbReference>
<name>A0A132BYM2_9RHOB</name>
<organism evidence="1 2">
    <name type="scientific">Tritonibacter horizontis</name>
    <dbReference type="NCBI Taxonomy" id="1768241"/>
    <lineage>
        <taxon>Bacteria</taxon>
        <taxon>Pseudomonadati</taxon>
        <taxon>Pseudomonadota</taxon>
        <taxon>Alphaproteobacteria</taxon>
        <taxon>Rhodobacterales</taxon>
        <taxon>Paracoccaceae</taxon>
        <taxon>Tritonibacter</taxon>
    </lineage>
</organism>
<comment type="caution">
    <text evidence="1">The sequence shown here is derived from an EMBL/GenBank/DDBJ whole genome shotgun (WGS) entry which is preliminary data.</text>
</comment>
<evidence type="ECO:0008006" key="3">
    <source>
        <dbReference type="Google" id="ProtNLM"/>
    </source>
</evidence>
<evidence type="ECO:0000313" key="1">
    <source>
        <dbReference type="EMBL" id="KUP93488.1"/>
    </source>
</evidence>
<keyword evidence="2" id="KW-1185">Reference proteome</keyword>